<dbReference type="Proteomes" id="UP000531216">
    <property type="component" value="Unassembled WGS sequence"/>
</dbReference>
<feature type="domain" description="Peptidoglycan binding-like" evidence="1">
    <location>
        <begin position="5"/>
        <end position="57"/>
    </location>
</feature>
<dbReference type="Pfam" id="PF01471">
    <property type="entry name" value="PG_binding_1"/>
    <property type="match status" value="1"/>
</dbReference>
<dbReference type="InterPro" id="IPR036366">
    <property type="entry name" value="PGBDSf"/>
</dbReference>
<dbReference type="AlphaFoldDB" id="A0A7W6FUD2"/>
<accession>A0A7W6FUD2</accession>
<gene>
    <name evidence="2" type="ORF">GGR05_001814</name>
</gene>
<evidence type="ECO:0000313" key="3">
    <source>
        <dbReference type="Proteomes" id="UP000531216"/>
    </source>
</evidence>
<dbReference type="InterPro" id="IPR002477">
    <property type="entry name" value="Peptidoglycan-bd-like"/>
</dbReference>
<comment type="caution">
    <text evidence="2">The sequence shown here is derived from an EMBL/GenBank/DDBJ whole genome shotgun (WGS) entry which is preliminary data.</text>
</comment>
<organism evidence="2 3">
    <name type="scientific">Aureimonas phyllosphaerae</name>
    <dbReference type="NCBI Taxonomy" id="1166078"/>
    <lineage>
        <taxon>Bacteria</taxon>
        <taxon>Pseudomonadati</taxon>
        <taxon>Pseudomonadota</taxon>
        <taxon>Alphaproteobacteria</taxon>
        <taxon>Hyphomicrobiales</taxon>
        <taxon>Aurantimonadaceae</taxon>
        <taxon>Aureimonas</taxon>
    </lineage>
</organism>
<name>A0A7W6FUD2_9HYPH</name>
<dbReference type="OrthoDB" id="5395100at2"/>
<dbReference type="NCBIfam" id="TIGR02594">
    <property type="entry name" value="TIGR02594 family protein"/>
    <property type="match status" value="1"/>
</dbReference>
<dbReference type="Gene3D" id="1.10.101.10">
    <property type="entry name" value="PGBD-like superfamily/PGBD"/>
    <property type="match status" value="1"/>
</dbReference>
<protein>
    <submittedName>
        <fullName evidence="2">Uncharacterized protein (TIGR02594 family)</fullName>
    </submittedName>
</protein>
<dbReference type="EMBL" id="JACIDO010000003">
    <property type="protein sequence ID" value="MBB3935670.1"/>
    <property type="molecule type" value="Genomic_DNA"/>
</dbReference>
<dbReference type="InterPro" id="IPR036365">
    <property type="entry name" value="PGBD-like_sf"/>
</dbReference>
<evidence type="ECO:0000313" key="2">
    <source>
        <dbReference type="EMBL" id="MBB3935670.1"/>
    </source>
</evidence>
<proteinExistence type="predicted"/>
<dbReference type="InterPro" id="IPR013423">
    <property type="entry name" value="CHP02594"/>
</dbReference>
<dbReference type="SUPFAM" id="SSF47090">
    <property type="entry name" value="PGBD-like"/>
    <property type="match status" value="1"/>
</dbReference>
<reference evidence="2 3" key="1">
    <citation type="submission" date="2020-08" db="EMBL/GenBank/DDBJ databases">
        <title>Genomic Encyclopedia of Type Strains, Phase IV (KMG-IV): sequencing the most valuable type-strain genomes for metagenomic binning, comparative biology and taxonomic classification.</title>
        <authorList>
            <person name="Goeker M."/>
        </authorList>
    </citation>
    <scope>NUCLEOTIDE SEQUENCE [LARGE SCALE GENOMIC DNA]</scope>
    <source>
        <strain evidence="2 3">DSM 25024</strain>
    </source>
</reference>
<dbReference type="RefSeq" id="WP_090960734.1">
    <property type="nucleotide sequence ID" value="NZ_FOOA01000003.1"/>
</dbReference>
<evidence type="ECO:0000259" key="1">
    <source>
        <dbReference type="Pfam" id="PF01471"/>
    </source>
</evidence>
<sequence length="231" mass="24735">MDDLTKRIQARLIERGYDPGPADGIWGRRTIAAVRGFQRDQLLAADGVVGPQTRARLFGSASLPSPDHLPWMAEARRLMGTREVPGPGSNPMIEDWAKGLGIPYRGDDVPWCGLFVAHCVGATLPDEVLPAHPLGARNWSRFGTACEPGLGSILVFWRESRASGKGHVGFYAGEDAAGLYVLGGNQSDAVNIKRLPRSQCLGARWPASAPGSKPRIVRMTLPGGGFETALA</sequence>
<keyword evidence="3" id="KW-1185">Reference proteome</keyword>